<evidence type="ECO:0008006" key="5">
    <source>
        <dbReference type="Google" id="ProtNLM"/>
    </source>
</evidence>
<reference evidence="3 4" key="1">
    <citation type="submission" date="2024-04" db="EMBL/GenBank/DDBJ databases">
        <title>Tritrichomonas musculus Genome.</title>
        <authorList>
            <person name="Alves-Ferreira E."/>
            <person name="Grigg M."/>
            <person name="Lorenzi H."/>
            <person name="Galac M."/>
        </authorList>
    </citation>
    <scope>NUCLEOTIDE SEQUENCE [LARGE SCALE GENOMIC DNA]</scope>
    <source>
        <strain evidence="3 4">EAF2021</strain>
    </source>
</reference>
<sequence>MPLCPWPQLIVFSFGAGSSLLITALIGGIAYNGKFGDDNKFRKYSYGWDQKFGTICVANVSCAIFAIVFIMAAIFFNIKHFPKTVQIVFWVLADLAFIATIICEGLSIEWSKYGEFYVPSRNDYYNDKKFKEYVDKYYRNALDDEPQISVTKFEGCDENIYAQCTPNVTYASKDLFNFEHMPYFFANFTYEKNGNQYNRSVPQCKIEWEKAHPSGIDPCNWVIEHAICIGGWSAQNFKNYWCYAFRSNRSTSHKIRDESESEVERYLANKERAYQSVDSYNAFYEINNIFIGLQCSGFGLTTLSLLFLLCVNPFDKDKIHYKQIEASGSGSASVSKYKKKGGSSSGSSS</sequence>
<evidence type="ECO:0000256" key="2">
    <source>
        <dbReference type="SAM" id="Phobius"/>
    </source>
</evidence>
<gene>
    <name evidence="3" type="ORF">M9Y10_000028</name>
</gene>
<feature type="transmembrane region" description="Helical" evidence="2">
    <location>
        <begin position="6"/>
        <end position="31"/>
    </location>
</feature>
<keyword evidence="4" id="KW-1185">Reference proteome</keyword>
<name>A0ABR2L6B8_9EUKA</name>
<keyword evidence="2" id="KW-1133">Transmembrane helix</keyword>
<protein>
    <recommendedName>
        <fullName evidence="5">Tetraspanin family protein</fullName>
    </recommendedName>
</protein>
<dbReference type="EMBL" id="JAPFFF010000001">
    <property type="protein sequence ID" value="KAK8897800.1"/>
    <property type="molecule type" value="Genomic_DNA"/>
</dbReference>
<evidence type="ECO:0000256" key="1">
    <source>
        <dbReference type="SAM" id="MobiDB-lite"/>
    </source>
</evidence>
<keyword evidence="2" id="KW-0812">Transmembrane</keyword>
<organism evidence="3 4">
    <name type="scientific">Tritrichomonas musculus</name>
    <dbReference type="NCBI Taxonomy" id="1915356"/>
    <lineage>
        <taxon>Eukaryota</taxon>
        <taxon>Metamonada</taxon>
        <taxon>Parabasalia</taxon>
        <taxon>Tritrichomonadida</taxon>
        <taxon>Tritrichomonadidae</taxon>
        <taxon>Tritrichomonas</taxon>
    </lineage>
</organism>
<feature type="region of interest" description="Disordered" evidence="1">
    <location>
        <begin position="327"/>
        <end position="349"/>
    </location>
</feature>
<feature type="transmembrane region" description="Helical" evidence="2">
    <location>
        <begin position="87"/>
        <end position="106"/>
    </location>
</feature>
<feature type="transmembrane region" description="Helical" evidence="2">
    <location>
        <begin position="52"/>
        <end position="75"/>
    </location>
</feature>
<comment type="caution">
    <text evidence="3">The sequence shown here is derived from an EMBL/GenBank/DDBJ whole genome shotgun (WGS) entry which is preliminary data.</text>
</comment>
<evidence type="ECO:0000313" key="4">
    <source>
        <dbReference type="Proteomes" id="UP001470230"/>
    </source>
</evidence>
<dbReference type="Proteomes" id="UP001470230">
    <property type="component" value="Unassembled WGS sequence"/>
</dbReference>
<accession>A0ABR2L6B8</accession>
<proteinExistence type="predicted"/>
<keyword evidence="2" id="KW-0472">Membrane</keyword>
<evidence type="ECO:0000313" key="3">
    <source>
        <dbReference type="EMBL" id="KAK8897800.1"/>
    </source>
</evidence>